<feature type="region of interest" description="Disordered" evidence="1">
    <location>
        <begin position="198"/>
        <end position="299"/>
    </location>
</feature>
<protein>
    <submittedName>
        <fullName evidence="2">Uncharacterized protein</fullName>
    </submittedName>
</protein>
<organism evidence="2 3">
    <name type="scientific">Pseudopithomyces chartarum</name>
    <dbReference type="NCBI Taxonomy" id="1892770"/>
    <lineage>
        <taxon>Eukaryota</taxon>
        <taxon>Fungi</taxon>
        <taxon>Dikarya</taxon>
        <taxon>Ascomycota</taxon>
        <taxon>Pezizomycotina</taxon>
        <taxon>Dothideomycetes</taxon>
        <taxon>Pleosporomycetidae</taxon>
        <taxon>Pleosporales</taxon>
        <taxon>Massarineae</taxon>
        <taxon>Didymosphaeriaceae</taxon>
        <taxon>Pseudopithomyces</taxon>
    </lineage>
</organism>
<proteinExistence type="predicted"/>
<evidence type="ECO:0000313" key="3">
    <source>
        <dbReference type="Proteomes" id="UP001280581"/>
    </source>
</evidence>
<accession>A0AAN6M500</accession>
<evidence type="ECO:0000313" key="2">
    <source>
        <dbReference type="EMBL" id="KAK3215898.1"/>
    </source>
</evidence>
<keyword evidence="3" id="KW-1185">Reference proteome</keyword>
<feature type="compositionally biased region" description="Low complexity" evidence="1">
    <location>
        <begin position="280"/>
        <end position="298"/>
    </location>
</feature>
<feature type="region of interest" description="Disordered" evidence="1">
    <location>
        <begin position="1"/>
        <end position="21"/>
    </location>
</feature>
<gene>
    <name evidence="2" type="ORF">GRF29_8g1429577</name>
</gene>
<dbReference type="AlphaFoldDB" id="A0AAN6M500"/>
<name>A0AAN6M500_9PLEO</name>
<feature type="compositionally biased region" description="Polar residues" evidence="1">
    <location>
        <begin position="257"/>
        <end position="273"/>
    </location>
</feature>
<sequence>MNTPKSNADAVKPDAVKSDAAKLDGAKLDAAELDAAKLDAVQHPQGAKTVPPRPEAGAFGHRLLHPFGSMDIGASHLTHRMAPSQFVQATASSPPLWLFSANLTGNISPYASAINMPPRGYPETIFGIDGIPTDDIVPRVFPNNHLSANTLSHTPLPMSTTHHEASLARMQTLTGAENTPYTANHAINIWRSANNKILPPARHPPTNTQTKLPTQEAQNKTGTHDTNYLLPPPLNNKKRAMATPTSARSRLPDDPNANYQPESSVEDTTVNTRSTRRRLAPPSSEAATPTPRATPAPSDIVVNGHHCTVDPHTGAFVASTHGVYKVSPQLHGIRKALGEATWSEYVALVEKMVAGLIEDDEYAKQEGALFMTYAPNMKVKIRKMVIKMVEMGKLVPGGEGGIDVNGAGL</sequence>
<dbReference type="EMBL" id="WVTA01000002">
    <property type="protein sequence ID" value="KAK3215898.1"/>
    <property type="molecule type" value="Genomic_DNA"/>
</dbReference>
<evidence type="ECO:0000256" key="1">
    <source>
        <dbReference type="SAM" id="MobiDB-lite"/>
    </source>
</evidence>
<feature type="compositionally biased region" description="Polar residues" evidence="1">
    <location>
        <begin position="205"/>
        <end position="226"/>
    </location>
</feature>
<reference evidence="2 3" key="1">
    <citation type="submission" date="2021-02" db="EMBL/GenBank/DDBJ databases">
        <title>Genome assembly of Pseudopithomyces chartarum.</title>
        <authorList>
            <person name="Jauregui R."/>
            <person name="Singh J."/>
            <person name="Voisey C."/>
        </authorList>
    </citation>
    <scope>NUCLEOTIDE SEQUENCE [LARGE SCALE GENOMIC DNA]</scope>
    <source>
        <strain evidence="2 3">AGR01</strain>
    </source>
</reference>
<feature type="compositionally biased region" description="Basic and acidic residues" evidence="1">
    <location>
        <begin position="11"/>
        <end position="21"/>
    </location>
</feature>
<comment type="caution">
    <text evidence="2">The sequence shown here is derived from an EMBL/GenBank/DDBJ whole genome shotgun (WGS) entry which is preliminary data.</text>
</comment>
<dbReference type="Proteomes" id="UP001280581">
    <property type="component" value="Unassembled WGS sequence"/>
</dbReference>